<reference evidence="1 3" key="2">
    <citation type="journal article" date="2018" name="Plant J.">
        <title>The Physcomitrella patens chromosome-scale assembly reveals moss genome structure and evolution.</title>
        <authorList>
            <person name="Lang D."/>
            <person name="Ullrich K.K."/>
            <person name="Murat F."/>
            <person name="Fuchs J."/>
            <person name="Jenkins J."/>
            <person name="Haas F.B."/>
            <person name="Piednoel M."/>
            <person name="Gundlach H."/>
            <person name="Van Bel M."/>
            <person name="Meyberg R."/>
            <person name="Vives C."/>
            <person name="Morata J."/>
            <person name="Symeonidi A."/>
            <person name="Hiss M."/>
            <person name="Muchero W."/>
            <person name="Kamisugi Y."/>
            <person name="Saleh O."/>
            <person name="Blanc G."/>
            <person name="Decker E.L."/>
            <person name="van Gessel N."/>
            <person name="Grimwood J."/>
            <person name="Hayes R.D."/>
            <person name="Graham S.W."/>
            <person name="Gunter L.E."/>
            <person name="McDaniel S.F."/>
            <person name="Hoernstein S.N.W."/>
            <person name="Larsson A."/>
            <person name="Li F.W."/>
            <person name="Perroud P.F."/>
            <person name="Phillips J."/>
            <person name="Ranjan P."/>
            <person name="Rokshar D.S."/>
            <person name="Rothfels C.J."/>
            <person name="Schneider L."/>
            <person name="Shu S."/>
            <person name="Stevenson D.W."/>
            <person name="Thummler F."/>
            <person name="Tillich M."/>
            <person name="Villarreal Aguilar J.C."/>
            <person name="Widiez T."/>
            <person name="Wong G.K."/>
            <person name="Wymore A."/>
            <person name="Zhang Y."/>
            <person name="Zimmer A.D."/>
            <person name="Quatrano R.S."/>
            <person name="Mayer K.F.X."/>
            <person name="Goodstein D."/>
            <person name="Casacuberta J.M."/>
            <person name="Vandepoele K."/>
            <person name="Reski R."/>
            <person name="Cuming A.C."/>
            <person name="Tuskan G.A."/>
            <person name="Maumus F."/>
            <person name="Salse J."/>
            <person name="Schmutz J."/>
            <person name="Rensing S.A."/>
        </authorList>
    </citation>
    <scope>NUCLEOTIDE SEQUENCE [LARGE SCALE GENOMIC DNA]</scope>
    <source>
        <strain evidence="2 3">cv. Gransden 2004</strain>
    </source>
</reference>
<reference evidence="1 3" key="1">
    <citation type="journal article" date="2008" name="Science">
        <title>The Physcomitrella genome reveals evolutionary insights into the conquest of land by plants.</title>
        <authorList>
            <person name="Rensing S."/>
            <person name="Lang D."/>
            <person name="Zimmer A."/>
            <person name="Terry A."/>
            <person name="Salamov A."/>
            <person name="Shapiro H."/>
            <person name="Nishiyama T."/>
            <person name="Perroud P.-F."/>
            <person name="Lindquist E."/>
            <person name="Kamisugi Y."/>
            <person name="Tanahashi T."/>
            <person name="Sakakibara K."/>
            <person name="Fujita T."/>
            <person name="Oishi K."/>
            <person name="Shin-I T."/>
            <person name="Kuroki Y."/>
            <person name="Toyoda A."/>
            <person name="Suzuki Y."/>
            <person name="Hashimoto A."/>
            <person name="Yamaguchi K."/>
            <person name="Sugano A."/>
            <person name="Kohara Y."/>
            <person name="Fujiyama A."/>
            <person name="Anterola A."/>
            <person name="Aoki S."/>
            <person name="Ashton N."/>
            <person name="Barbazuk W.B."/>
            <person name="Barker E."/>
            <person name="Bennetzen J."/>
            <person name="Bezanilla M."/>
            <person name="Blankenship R."/>
            <person name="Cho S.H."/>
            <person name="Dutcher S."/>
            <person name="Estelle M."/>
            <person name="Fawcett J.A."/>
            <person name="Gundlach H."/>
            <person name="Hanada K."/>
            <person name="Heyl A."/>
            <person name="Hicks K.A."/>
            <person name="Hugh J."/>
            <person name="Lohr M."/>
            <person name="Mayer K."/>
            <person name="Melkozernov A."/>
            <person name="Murata T."/>
            <person name="Nelson D."/>
            <person name="Pils B."/>
            <person name="Prigge M."/>
            <person name="Reiss B."/>
            <person name="Renner T."/>
            <person name="Rombauts S."/>
            <person name="Rushton P."/>
            <person name="Sanderfoot A."/>
            <person name="Schween G."/>
            <person name="Shiu S.-H."/>
            <person name="Stueber K."/>
            <person name="Theodoulou F.L."/>
            <person name="Tu H."/>
            <person name="Van de Peer Y."/>
            <person name="Verrier P.J."/>
            <person name="Waters E."/>
            <person name="Wood A."/>
            <person name="Yang L."/>
            <person name="Cove D."/>
            <person name="Cuming A."/>
            <person name="Hasebe M."/>
            <person name="Lucas S."/>
            <person name="Mishler D.B."/>
            <person name="Reski R."/>
            <person name="Grigoriev I."/>
            <person name="Quatrano R.S."/>
            <person name="Boore J.L."/>
        </authorList>
    </citation>
    <scope>NUCLEOTIDE SEQUENCE [LARGE SCALE GENOMIC DNA]</scope>
    <source>
        <strain evidence="2 3">cv. Gransden 2004</strain>
    </source>
</reference>
<sequence>MQLIVGLNFMYLDIGFEAQLGDFNGVFAQNVPCCAHTHRLDVEFNASKE</sequence>
<dbReference type="Gramene" id="Pp3c2_31280V3.1">
    <property type="protein sequence ID" value="Pp3c2_31280V3.1"/>
    <property type="gene ID" value="Pp3c2_31280"/>
</dbReference>
<name>A0A2K1L3T0_PHYPA</name>
<reference evidence="2" key="3">
    <citation type="submission" date="2020-12" db="UniProtKB">
        <authorList>
            <consortium name="EnsemblPlants"/>
        </authorList>
    </citation>
    <scope>IDENTIFICATION</scope>
</reference>
<proteinExistence type="predicted"/>
<accession>A0A2K1L3T0</accession>
<evidence type="ECO:0000313" key="1">
    <source>
        <dbReference type="EMBL" id="PNR60684.1"/>
    </source>
</evidence>
<dbReference type="EnsemblPlants" id="Pp3c2_31280V3.1">
    <property type="protein sequence ID" value="Pp3c2_31280V3.1"/>
    <property type="gene ID" value="Pp3c2_31280"/>
</dbReference>
<dbReference type="PaxDb" id="3218-PP1S371_55V6.1"/>
<gene>
    <name evidence="1" type="ORF">PHYPA_003477</name>
</gene>
<evidence type="ECO:0000313" key="3">
    <source>
        <dbReference type="Proteomes" id="UP000006727"/>
    </source>
</evidence>
<protein>
    <submittedName>
        <fullName evidence="1 2">Uncharacterized protein</fullName>
    </submittedName>
</protein>
<dbReference type="EMBL" id="ABEU02000002">
    <property type="protein sequence ID" value="PNR60684.1"/>
    <property type="molecule type" value="Genomic_DNA"/>
</dbReference>
<dbReference type="Proteomes" id="UP000006727">
    <property type="component" value="Chromosome 2"/>
</dbReference>
<evidence type="ECO:0000313" key="2">
    <source>
        <dbReference type="EnsemblPlants" id="Pp3c2_31280V3.1"/>
    </source>
</evidence>
<organism evidence="1">
    <name type="scientific">Physcomitrium patens</name>
    <name type="common">Spreading-leaved earth moss</name>
    <name type="synonym">Physcomitrella patens</name>
    <dbReference type="NCBI Taxonomy" id="3218"/>
    <lineage>
        <taxon>Eukaryota</taxon>
        <taxon>Viridiplantae</taxon>
        <taxon>Streptophyta</taxon>
        <taxon>Embryophyta</taxon>
        <taxon>Bryophyta</taxon>
        <taxon>Bryophytina</taxon>
        <taxon>Bryopsida</taxon>
        <taxon>Funariidae</taxon>
        <taxon>Funariales</taxon>
        <taxon>Funariaceae</taxon>
        <taxon>Physcomitrium</taxon>
    </lineage>
</organism>
<keyword evidence="3" id="KW-1185">Reference proteome</keyword>
<dbReference type="InParanoid" id="A0A2K1L3T0"/>
<dbReference type="AlphaFoldDB" id="A0A2K1L3T0"/>